<sequence length="41" mass="4662">MRQDPAVRDWGFQNVYDDDGCWHGPPFAPETPCPAWDESAP</sequence>
<dbReference type="EMBL" id="LR797331">
    <property type="protein sequence ID" value="CAB4203505.1"/>
    <property type="molecule type" value="Genomic_DNA"/>
</dbReference>
<evidence type="ECO:0000313" key="1">
    <source>
        <dbReference type="EMBL" id="CAB4203505.1"/>
    </source>
</evidence>
<accession>A0A6J5S596</accession>
<protein>
    <submittedName>
        <fullName evidence="1">Uncharacterized protein</fullName>
    </submittedName>
</protein>
<proteinExistence type="predicted"/>
<gene>
    <name evidence="1" type="ORF">UFOVP1382_121</name>
</gene>
<organism evidence="1">
    <name type="scientific">uncultured Caudovirales phage</name>
    <dbReference type="NCBI Taxonomy" id="2100421"/>
    <lineage>
        <taxon>Viruses</taxon>
        <taxon>Duplodnaviria</taxon>
        <taxon>Heunggongvirae</taxon>
        <taxon>Uroviricota</taxon>
        <taxon>Caudoviricetes</taxon>
        <taxon>Peduoviridae</taxon>
        <taxon>Maltschvirus</taxon>
        <taxon>Maltschvirus maltsch</taxon>
    </lineage>
</organism>
<reference evidence="1" key="1">
    <citation type="submission" date="2020-05" db="EMBL/GenBank/DDBJ databases">
        <authorList>
            <person name="Chiriac C."/>
            <person name="Salcher M."/>
            <person name="Ghai R."/>
            <person name="Kavagutti S V."/>
        </authorList>
    </citation>
    <scope>NUCLEOTIDE SEQUENCE</scope>
</reference>
<name>A0A6J5S596_9CAUD</name>